<keyword evidence="3 9" id="KW-0436">Ligase</keyword>
<evidence type="ECO:0000313" key="13">
    <source>
        <dbReference type="RefSeq" id="XP_007051061.2"/>
    </source>
</evidence>
<comment type="pathway">
    <text evidence="1 9">Pyrimidine metabolism; CTP biosynthesis via de novo pathway; CTP from UDP: step 2/2.</text>
</comment>
<dbReference type="EC" id="6.3.4.2" evidence="9"/>
<dbReference type="FunFam" id="3.40.50.880:FF:000012">
    <property type="entry name" value="CTP synthase"/>
    <property type="match status" value="1"/>
</dbReference>
<evidence type="ECO:0000256" key="6">
    <source>
        <dbReference type="ARBA" id="ARBA00022962"/>
    </source>
</evidence>
<dbReference type="Proteomes" id="UP000694886">
    <property type="component" value="Chromosome 1"/>
</dbReference>
<evidence type="ECO:0000256" key="9">
    <source>
        <dbReference type="RuleBase" id="RU810713"/>
    </source>
</evidence>
<dbReference type="NCBIfam" id="TIGR00337">
    <property type="entry name" value="PyrG"/>
    <property type="match status" value="1"/>
</dbReference>
<dbReference type="Pfam" id="PF06418">
    <property type="entry name" value="CTP_synth_N"/>
    <property type="match status" value="1"/>
</dbReference>
<dbReference type="InterPro" id="IPR033828">
    <property type="entry name" value="GATase1_CTP_Synthase"/>
</dbReference>
<dbReference type="Gramene" id="Tc01v2_t025840.1">
    <property type="protein sequence ID" value="Tc01v2_p025840.1"/>
    <property type="gene ID" value="Tc01v2_g025840"/>
</dbReference>
<keyword evidence="5 9" id="KW-0067">ATP-binding</keyword>
<dbReference type="AlphaFoldDB" id="A0AB32VS59"/>
<dbReference type="InterPro" id="IPR029062">
    <property type="entry name" value="Class_I_gatase-like"/>
</dbReference>
<dbReference type="RefSeq" id="XP_007051061.2">
    <property type="nucleotide sequence ID" value="XM_007050999.2"/>
</dbReference>
<proteinExistence type="inferred from homology"/>
<dbReference type="NCBIfam" id="NF003792">
    <property type="entry name" value="PRK05380.1"/>
    <property type="match status" value="1"/>
</dbReference>
<evidence type="ECO:0000259" key="11">
    <source>
        <dbReference type="Pfam" id="PF06418"/>
    </source>
</evidence>
<reference evidence="13" key="2">
    <citation type="submission" date="2025-08" db="UniProtKB">
        <authorList>
            <consortium name="RefSeq"/>
        </authorList>
    </citation>
    <scope>IDENTIFICATION</scope>
</reference>
<evidence type="ECO:0000256" key="3">
    <source>
        <dbReference type="ARBA" id="ARBA00022598"/>
    </source>
</evidence>
<evidence type="ECO:0000256" key="7">
    <source>
        <dbReference type="ARBA" id="ARBA00022975"/>
    </source>
</evidence>
<evidence type="ECO:0000313" key="12">
    <source>
        <dbReference type="Proteomes" id="UP000694886"/>
    </source>
</evidence>
<comment type="similarity">
    <text evidence="2 9">Belongs to the CTP synthase family.</text>
</comment>
<dbReference type="InterPro" id="IPR004468">
    <property type="entry name" value="CTP_synthase"/>
</dbReference>
<evidence type="ECO:0000256" key="2">
    <source>
        <dbReference type="ARBA" id="ARBA00007533"/>
    </source>
</evidence>
<sequence>MKYVLVTGGVVSGLGKGVTASSIGVVLKACGLRVTSIKIDPYLNTDAGTMSPFEHGEVFVLDDGGEVDLDLGNYERFLDATLTKENNITTGKIYQSVLDKERRGDYLGKTVQVVPHITDAIKDWIESVALIPVDGKQGHADVCVIELGGTVGDIESMPFIEALRQLSFSVGKDNFCLIHVSLIPVLGVVGEQKTKPTQHSVRELRALGLTPHLLACRSAQPLLDNTKEKLTQFCHVPAANILSIHDVPNIWHIPLLLRNQNAHHSILKQLDLLSIATIPDLEAWNRRAETFDNLTDSVRIAMVGKYVGLADSYLSVVKALLHACIACSLKPSIDWIAASDLEDDSAQLTPEAHAAAWKTLRNAECVIVPGGFGDRGISGMILAAKYARENNVPYLGICLGMQISVIEYARSVLGLERANSTEFDEQTPDPVVIFMPEGSRTHMGSTMRLGSRRTLFQTPDCLTSKLYCNPQYVDERHRHRYEVNPDVIGVLEQAGLKFVGKDETGKRMEVLELPGHPFYVGVQFHPEFKSRPGKPSAPFLGLILSARGQLEAYLGRHQNGS</sequence>
<feature type="domain" description="CTP synthase N-terminal" evidence="11">
    <location>
        <begin position="2"/>
        <end position="272"/>
    </location>
</feature>
<name>A0AB32VS59_THECC</name>
<gene>
    <name evidence="13" type="primary">LOC18613661</name>
</gene>
<evidence type="ECO:0000256" key="1">
    <source>
        <dbReference type="ARBA" id="ARBA00005171"/>
    </source>
</evidence>
<dbReference type="Gene3D" id="3.40.50.880">
    <property type="match status" value="1"/>
</dbReference>
<dbReference type="PANTHER" id="PTHR11550">
    <property type="entry name" value="CTP SYNTHASE"/>
    <property type="match status" value="1"/>
</dbReference>
<dbReference type="GeneID" id="18613661"/>
<dbReference type="Pfam" id="PF00117">
    <property type="entry name" value="GATase"/>
    <property type="match status" value="1"/>
</dbReference>
<dbReference type="CDD" id="cd03113">
    <property type="entry name" value="CTPS_N"/>
    <property type="match status" value="1"/>
</dbReference>
<dbReference type="PANTHER" id="PTHR11550:SF40">
    <property type="entry name" value="CTP SYNTHASE"/>
    <property type="match status" value="1"/>
</dbReference>
<evidence type="ECO:0000256" key="5">
    <source>
        <dbReference type="ARBA" id="ARBA00022840"/>
    </source>
</evidence>
<feature type="domain" description="Glutamine amidotransferase" evidence="10">
    <location>
        <begin position="310"/>
        <end position="542"/>
    </location>
</feature>
<keyword evidence="6 9" id="KW-0315">Glutamine amidotransferase</keyword>
<reference evidence="12" key="1">
    <citation type="journal article" date="1997" name="Nucleic Acids Res.">
        <title>tRNAscan-SE: a program for improved detection of transfer RNA genes in genomic sequence.</title>
        <authorList>
            <person name="Lowe T.M."/>
            <person name="Eddy S.R."/>
        </authorList>
    </citation>
    <scope>NUCLEOTIDE SEQUENCE [LARGE SCALE GENOMIC DNA]</scope>
    <source>
        <strain evidence="12">r\B97-61/B2</strain>
    </source>
</reference>
<dbReference type="SUPFAM" id="SSF52317">
    <property type="entry name" value="Class I glutamine amidotransferase-like"/>
    <property type="match status" value="1"/>
</dbReference>
<dbReference type="SUPFAM" id="SSF52540">
    <property type="entry name" value="P-loop containing nucleoside triphosphate hydrolases"/>
    <property type="match status" value="1"/>
</dbReference>
<dbReference type="GO" id="GO:0003883">
    <property type="term" value="F:CTP synthase activity"/>
    <property type="evidence" value="ECO:0007669"/>
    <property type="project" value="UniProtKB-UniRule"/>
</dbReference>
<protein>
    <recommendedName>
        <fullName evidence="9">CTP synthase</fullName>
        <ecNumber evidence="9">6.3.4.2</ecNumber>
    </recommendedName>
    <alternativeName>
        <fullName evidence="9">UTP--ammonia ligase</fullName>
    </alternativeName>
</protein>
<dbReference type="GO" id="GO:0044210">
    <property type="term" value="P:'de novo' CTP biosynthetic process"/>
    <property type="evidence" value="ECO:0007669"/>
    <property type="project" value="UniProtKB-UniRule"/>
</dbReference>
<dbReference type="PROSITE" id="PS51273">
    <property type="entry name" value="GATASE_TYPE_1"/>
    <property type="match status" value="1"/>
</dbReference>
<dbReference type="CDD" id="cd01746">
    <property type="entry name" value="GATase1_CTP_Synthase"/>
    <property type="match status" value="1"/>
</dbReference>
<dbReference type="InterPro" id="IPR017926">
    <property type="entry name" value="GATASE"/>
</dbReference>
<dbReference type="GO" id="GO:0005524">
    <property type="term" value="F:ATP binding"/>
    <property type="evidence" value="ECO:0007669"/>
    <property type="project" value="UniProtKB-KW"/>
</dbReference>
<dbReference type="FunFam" id="3.40.50.300:FF:000305">
    <property type="entry name" value="CTP synthase"/>
    <property type="match status" value="1"/>
</dbReference>
<evidence type="ECO:0000259" key="10">
    <source>
        <dbReference type="Pfam" id="PF00117"/>
    </source>
</evidence>
<dbReference type="InterPro" id="IPR017456">
    <property type="entry name" value="CTP_synthase_N"/>
</dbReference>
<comment type="catalytic activity">
    <reaction evidence="8 9">
        <text>UTP + L-glutamine + ATP + H2O = CTP + L-glutamate + ADP + phosphate + 2 H(+)</text>
        <dbReference type="Rhea" id="RHEA:26426"/>
        <dbReference type="ChEBI" id="CHEBI:15377"/>
        <dbReference type="ChEBI" id="CHEBI:15378"/>
        <dbReference type="ChEBI" id="CHEBI:29985"/>
        <dbReference type="ChEBI" id="CHEBI:30616"/>
        <dbReference type="ChEBI" id="CHEBI:37563"/>
        <dbReference type="ChEBI" id="CHEBI:43474"/>
        <dbReference type="ChEBI" id="CHEBI:46398"/>
        <dbReference type="ChEBI" id="CHEBI:58359"/>
        <dbReference type="ChEBI" id="CHEBI:456216"/>
        <dbReference type="EC" id="6.3.4.2"/>
    </reaction>
</comment>
<dbReference type="Gene3D" id="3.40.50.300">
    <property type="entry name" value="P-loop containing nucleotide triphosphate hydrolases"/>
    <property type="match status" value="1"/>
</dbReference>
<accession>A0AB32VS59</accession>
<evidence type="ECO:0000256" key="4">
    <source>
        <dbReference type="ARBA" id="ARBA00022741"/>
    </source>
</evidence>
<evidence type="ECO:0000256" key="8">
    <source>
        <dbReference type="ARBA" id="ARBA00047781"/>
    </source>
</evidence>
<organism evidence="12 13">
    <name type="scientific">Theobroma cacao</name>
    <name type="common">Cacao</name>
    <name type="synonym">Cocoa</name>
    <dbReference type="NCBI Taxonomy" id="3641"/>
    <lineage>
        <taxon>Eukaryota</taxon>
        <taxon>Viridiplantae</taxon>
        <taxon>Streptophyta</taxon>
        <taxon>Embryophyta</taxon>
        <taxon>Tracheophyta</taxon>
        <taxon>Spermatophyta</taxon>
        <taxon>Magnoliopsida</taxon>
        <taxon>eudicotyledons</taxon>
        <taxon>Gunneridae</taxon>
        <taxon>Pentapetalae</taxon>
        <taxon>rosids</taxon>
        <taxon>malvids</taxon>
        <taxon>Malvales</taxon>
        <taxon>Malvaceae</taxon>
        <taxon>Byttnerioideae</taxon>
        <taxon>Theobroma</taxon>
    </lineage>
</organism>
<keyword evidence="4 9" id="KW-0547">Nucleotide-binding</keyword>
<dbReference type="HAMAP" id="MF_01227">
    <property type="entry name" value="PyrG"/>
    <property type="match status" value="1"/>
</dbReference>
<comment type="function">
    <text evidence="9">Catalyzes the ATP-dependent amination of UTP to CTP with either L-glutamine or ammonia as the source of nitrogen.</text>
</comment>
<dbReference type="InterPro" id="IPR027417">
    <property type="entry name" value="P-loop_NTPase"/>
</dbReference>
<keyword evidence="7 9" id="KW-0665">Pyrimidine biosynthesis</keyword>
<dbReference type="KEGG" id="tcc:18613661"/>